<evidence type="ECO:0000313" key="5">
    <source>
        <dbReference type="Proteomes" id="UP000187209"/>
    </source>
</evidence>
<comment type="similarity">
    <text evidence="1">Belongs to the importin alpha family.</text>
</comment>
<dbReference type="EMBL" id="MPUH01001025">
    <property type="protein sequence ID" value="OMJ71074.1"/>
    <property type="molecule type" value="Genomic_DNA"/>
</dbReference>
<name>A0A1R2B2R0_9CILI</name>
<sequence>MKTTSRNLNFFRQLKQDEVLALQEIRAVNLRKNKRIEHINKSRGLNQKHQSLIVFQNDWIGEELSKHNEYLITNISPANKVCILIDIALNTSIPLAVPATLAIDKYLIENYRCYSHSALFNENTLFGFKNNLQSPSEQLQLATLKVFNNLTQLDIRFLPGLGSLNLFPILINFLESSNQEIFTETLGVVYNFLVDHPPTNKECSILLRKFNNVYKDEHFTEQNIRWLAYLLKILPYKQLSNDLRDEAFKFVSKLIYSKNDDTLLQALDALHKLISCDGFKSDLSTFAIKLLKHADHIKKQIQITVYQLMQDLIRAEEGYAQNLINMGIIDKIIGILEKRDNDKLEKEACSCLSRIFEGTEDQIASVLSNKKLQFEKILNHPNKAVIFEGIWCLMNILKSKSKPLIVKIVHSGVLYELLKIVKNIQHDPYLRYIFDILKRYCKFLKENLSADEWDDIRCKFFQDECVQVLSQIQNMRTSTHYFQSYHEFLDIIELDETLEVSLKTPVLFNFS</sequence>
<dbReference type="Gene3D" id="1.25.10.10">
    <property type="entry name" value="Leucine-rich Repeat Variant"/>
    <property type="match status" value="1"/>
</dbReference>
<reference evidence="4 5" key="1">
    <citation type="submission" date="2016-11" db="EMBL/GenBank/DDBJ databases">
        <title>The macronuclear genome of Stentor coeruleus: a giant cell with tiny introns.</title>
        <authorList>
            <person name="Slabodnick M."/>
            <person name="Ruby J.G."/>
            <person name="Reiff S.B."/>
            <person name="Swart E.C."/>
            <person name="Gosai S."/>
            <person name="Prabakaran S."/>
            <person name="Witkowska E."/>
            <person name="Larue G.E."/>
            <person name="Fisher S."/>
            <person name="Freeman R.M."/>
            <person name="Gunawardena J."/>
            <person name="Chu W."/>
            <person name="Stover N.A."/>
            <person name="Gregory B.D."/>
            <person name="Nowacki M."/>
            <person name="Derisi J."/>
            <person name="Roy S.W."/>
            <person name="Marshall W.F."/>
            <person name="Sood P."/>
        </authorList>
    </citation>
    <scope>NUCLEOTIDE SEQUENCE [LARGE SCALE GENOMIC DNA]</scope>
    <source>
        <strain evidence="4">WM001</strain>
    </source>
</reference>
<evidence type="ECO:0000256" key="1">
    <source>
        <dbReference type="ARBA" id="ARBA00010394"/>
    </source>
</evidence>
<dbReference type="AlphaFoldDB" id="A0A1R2B2R0"/>
<organism evidence="4 5">
    <name type="scientific">Stentor coeruleus</name>
    <dbReference type="NCBI Taxonomy" id="5963"/>
    <lineage>
        <taxon>Eukaryota</taxon>
        <taxon>Sar</taxon>
        <taxon>Alveolata</taxon>
        <taxon>Ciliophora</taxon>
        <taxon>Postciliodesmatophora</taxon>
        <taxon>Heterotrichea</taxon>
        <taxon>Heterotrichida</taxon>
        <taxon>Stentoridae</taxon>
        <taxon>Stentor</taxon>
    </lineage>
</organism>
<dbReference type="Proteomes" id="UP000187209">
    <property type="component" value="Unassembled WGS sequence"/>
</dbReference>
<proteinExistence type="inferred from homology"/>
<accession>A0A1R2B2R0</accession>
<evidence type="ECO:0000256" key="3">
    <source>
        <dbReference type="ARBA" id="ARBA00022927"/>
    </source>
</evidence>
<protein>
    <recommendedName>
        <fullName evidence="6">Importin subunit alpha</fullName>
    </recommendedName>
</protein>
<gene>
    <name evidence="4" type="ORF">SteCoe_30802</name>
</gene>
<keyword evidence="5" id="KW-1185">Reference proteome</keyword>
<evidence type="ECO:0000313" key="4">
    <source>
        <dbReference type="EMBL" id="OMJ71074.1"/>
    </source>
</evidence>
<dbReference type="InterPro" id="IPR016024">
    <property type="entry name" value="ARM-type_fold"/>
</dbReference>
<dbReference type="GO" id="GO:0015031">
    <property type="term" value="P:protein transport"/>
    <property type="evidence" value="ECO:0007669"/>
    <property type="project" value="UniProtKB-KW"/>
</dbReference>
<dbReference type="PANTHER" id="PTHR23316">
    <property type="entry name" value="IMPORTIN ALPHA"/>
    <property type="match status" value="1"/>
</dbReference>
<keyword evidence="2" id="KW-0813">Transport</keyword>
<dbReference type="SUPFAM" id="SSF48371">
    <property type="entry name" value="ARM repeat"/>
    <property type="match status" value="1"/>
</dbReference>
<comment type="caution">
    <text evidence="4">The sequence shown here is derived from an EMBL/GenBank/DDBJ whole genome shotgun (WGS) entry which is preliminary data.</text>
</comment>
<dbReference type="InterPro" id="IPR011989">
    <property type="entry name" value="ARM-like"/>
</dbReference>
<evidence type="ECO:0008006" key="6">
    <source>
        <dbReference type="Google" id="ProtNLM"/>
    </source>
</evidence>
<keyword evidence="3" id="KW-0653">Protein transport</keyword>
<evidence type="ECO:0000256" key="2">
    <source>
        <dbReference type="ARBA" id="ARBA00022448"/>
    </source>
</evidence>